<keyword evidence="2" id="KW-1185">Reference proteome</keyword>
<comment type="caution">
    <text evidence="1">The sequence shown here is derived from an EMBL/GenBank/DDBJ whole genome shotgun (WGS) entry which is preliminary data.</text>
</comment>
<evidence type="ECO:0000313" key="2">
    <source>
        <dbReference type="Proteomes" id="UP000724874"/>
    </source>
</evidence>
<dbReference type="PANTHER" id="PTHR15633:SF2">
    <property type="entry name" value="NUCLEOLAR PROTEIN 11"/>
    <property type="match status" value="1"/>
</dbReference>
<sequence>MSINDIFVVSSYTSSARGKSTAKYTPGVYASSSKKANSSDGFVTVAVQADGVHVLDVSALHPIISHTLGPSTSFACPPLTLPSSSHSSRTYAIISSSPELSSAEEAGRTLWMWQDDISNSKPKEKRSNVIFSQDEVAYGLYSCTDLPERIVALSITGNIAVVDADSLEVKTTFSSSASAVIHASFFSACTSSFSSLQQGGVLVVVSSGPSKSTHLRILAIDEADSISLKQENQISVDSEKISSVSCSRTGVLSILTIDGLWNSYQLNSKLTTPPEQLSPPLHLSGFSFLSEPSTLPVSLLALSSSHVLLAAVASQEITLLLWDLQFSVLLSSHTFAIPSALSSSPLHIRLVSGVDSPTKTAAQIDGQAILILSSIPAKDSNKTVSVLVAVPYTVPVVSTIAAAMGRGDAGKKWLQAPEEKKEMSADEKARLKLVTTMRSAMQSGRPQGASAAFTKWAPKNDEPATSDLDYNFVKEVLNIVLGLSSEPKPNTVSTGAGSYSPEVVRYLLEHRVVCSNMVPTSKGLLGALRARDDWTSVGLAFTTVLDMSESEILECLHAVVKYHRLTTSNVAPISEDAMQVDTPIPASSGIPQLPSFLKLIASYPTSRAPLVLAFRKHIQDAEDLTAILQVLDGWMVKKVKTDERLLPGKKDLKKNEQGVWVVVGRKGDKDKTEDIPSLGKVDQLLPSFSLFMTEIVFFSCYFRLPNSSK</sequence>
<proteinExistence type="predicted"/>
<dbReference type="InterPro" id="IPR042859">
    <property type="entry name" value="NOL11"/>
</dbReference>
<organism evidence="1 2">
    <name type="scientific">Gymnopilus junonius</name>
    <name type="common">Spectacular rustgill mushroom</name>
    <name type="synonym">Gymnopilus spectabilis subsp. junonius</name>
    <dbReference type="NCBI Taxonomy" id="109634"/>
    <lineage>
        <taxon>Eukaryota</taxon>
        <taxon>Fungi</taxon>
        <taxon>Dikarya</taxon>
        <taxon>Basidiomycota</taxon>
        <taxon>Agaricomycotina</taxon>
        <taxon>Agaricomycetes</taxon>
        <taxon>Agaricomycetidae</taxon>
        <taxon>Agaricales</taxon>
        <taxon>Agaricineae</taxon>
        <taxon>Hymenogastraceae</taxon>
        <taxon>Gymnopilus</taxon>
    </lineage>
</organism>
<dbReference type="SUPFAM" id="SSF50978">
    <property type="entry name" value="WD40 repeat-like"/>
    <property type="match status" value="1"/>
</dbReference>
<dbReference type="GO" id="GO:0003723">
    <property type="term" value="F:RNA binding"/>
    <property type="evidence" value="ECO:0007669"/>
    <property type="project" value="TreeGrafter"/>
</dbReference>
<reference evidence="1" key="1">
    <citation type="submission" date="2020-11" db="EMBL/GenBank/DDBJ databases">
        <authorList>
            <consortium name="DOE Joint Genome Institute"/>
            <person name="Ahrendt S."/>
            <person name="Riley R."/>
            <person name="Andreopoulos W."/>
            <person name="LaButti K."/>
            <person name="Pangilinan J."/>
            <person name="Ruiz-duenas F.J."/>
            <person name="Barrasa J.M."/>
            <person name="Sanchez-Garcia M."/>
            <person name="Camarero S."/>
            <person name="Miyauchi S."/>
            <person name="Serrano A."/>
            <person name="Linde D."/>
            <person name="Babiker R."/>
            <person name="Drula E."/>
            <person name="Ayuso-Fernandez I."/>
            <person name="Pacheco R."/>
            <person name="Padilla G."/>
            <person name="Ferreira P."/>
            <person name="Barriuso J."/>
            <person name="Kellner H."/>
            <person name="Castanera R."/>
            <person name="Alfaro M."/>
            <person name="Ramirez L."/>
            <person name="Pisabarro A.G."/>
            <person name="Kuo A."/>
            <person name="Tritt A."/>
            <person name="Lipzen A."/>
            <person name="He G."/>
            <person name="Yan M."/>
            <person name="Ng V."/>
            <person name="Cullen D."/>
            <person name="Martin F."/>
            <person name="Rosso M.-N."/>
            <person name="Henrissat B."/>
            <person name="Hibbett D."/>
            <person name="Martinez A.T."/>
            <person name="Grigoriev I.V."/>
        </authorList>
    </citation>
    <scope>NUCLEOTIDE SEQUENCE</scope>
    <source>
        <strain evidence="1">AH 44721</strain>
    </source>
</reference>
<dbReference type="AlphaFoldDB" id="A0A9P5ND69"/>
<gene>
    <name evidence="1" type="ORF">CPB84DRAFT_193080</name>
</gene>
<evidence type="ECO:0000313" key="1">
    <source>
        <dbReference type="EMBL" id="KAF8883188.1"/>
    </source>
</evidence>
<dbReference type="PANTHER" id="PTHR15633">
    <property type="entry name" value="NUCLEOLAR PROTEIN 11"/>
    <property type="match status" value="1"/>
</dbReference>
<dbReference type="OrthoDB" id="4349954at2759"/>
<dbReference type="GO" id="GO:0030490">
    <property type="term" value="P:maturation of SSU-rRNA"/>
    <property type="evidence" value="ECO:0007669"/>
    <property type="project" value="InterPro"/>
</dbReference>
<dbReference type="Proteomes" id="UP000724874">
    <property type="component" value="Unassembled WGS sequence"/>
</dbReference>
<name>A0A9P5ND69_GYMJU</name>
<dbReference type="GO" id="GO:0005730">
    <property type="term" value="C:nucleolus"/>
    <property type="evidence" value="ECO:0007669"/>
    <property type="project" value="TreeGrafter"/>
</dbReference>
<accession>A0A9P5ND69</accession>
<protein>
    <submittedName>
        <fullName evidence="1">Uncharacterized protein</fullName>
    </submittedName>
</protein>
<dbReference type="InterPro" id="IPR036322">
    <property type="entry name" value="WD40_repeat_dom_sf"/>
</dbReference>
<dbReference type="EMBL" id="JADNYJ010000117">
    <property type="protein sequence ID" value="KAF8883188.1"/>
    <property type="molecule type" value="Genomic_DNA"/>
</dbReference>